<dbReference type="InterPro" id="IPR015919">
    <property type="entry name" value="Cadherin-like_sf"/>
</dbReference>
<sequence>MKNFFYLPVQSIYSLVTTKCITHSGFGRFAQIGSLLLLLLSGHLVTAQSLTWQGVGYGNLSTSGLGPGAGRINSMALGADGSVYVTGFYTYTLTVETASGPVSIAGGMQPAGTSLPAMFVGKWNPTTSKWVWITGSTGGSAEGRSIAVDGSNVYVTGHYSDGGSTIGGVPLTNTNSGNDFDIFLAKYVDGGTTFSNGWALKVGGSSAANSTNDIGRAIAVNGDNIYIAGTFSGNASIAGTTLIATSSSTDTFLAKYVDSGATPTTLPTSKWALSFGSDRDESTTTVAVNGLNVYVGANFAGSMVVNGIPLATTGNTDTDFCLVKYVDNGDTFTNGWAIKGGGSGTTDNINDVYVNNSGIYLTGGFTSGATIAGTNLTSTLTSSQNLYVAKYTDGGASATGVWARGVSTATGTTQGNSLAVSGSNVFVGGNLNGSATIAGTSLVSAGATDIFLAQFTDNASSVTDAGGYRAGTSSTENGLAVAANGNLVYLAGVARTGTAFGSNTINSTSALGLPFIAKGQTSGAVAPDISGFDANKDIACTNTSVTFTATISNVSAPYTFTLTSSGGASFSGTTSGTNFSQNLTLTGSGSQTITLTINASSQTASATTNVTVSALSATSSVTHVTCNNSTNGRAILSVSGGTTPYFYSWSPSGGTSAFATNLPANTYNVTVTDNNGCQITPMVSVTQPATALSATTSVTHVSCTGFSTGRASVNVSGGTPGYTYNWTPSGGSVARTTPVAAGSYTVTITDANSCTITRTVSVTQPAVLDATTSATHVICNGSTAGRASVSVSGGTPNYQYSWSNGGSTAMVTGLSSNTYTVTITDNNGCQITRMVSVTQPAAVATAGSQTNVTTYGGSDGVASVTASGGTPGYTYHWGPGSPTGQNTSRISGLSAGVYSVTIADANNCTLIRSYTITQPDALTVTGFAANPSTACVGSPVTFTATIGNVTGAYDFTLTNGPSSVTGTTSSTAFSQSLVAAGTGNQLFLLIVSANSQQVLAMTNLQVNGLPALTLSGGNVCEGQSVSLSATSGLNSYTFTGISGVIAGLGNTRTIPELSANTYNFTVTATNSQGCSNSATTALTVNSLPTAQLTVAPSAILTCTNPSLTLTASGGNSYSFTGSGIVSQDVNAGTAVVNASGTYSVSVTNTTTGCSSVTTIGIEQNISQPGVSISSNIGTPSSTTLTCANPTAILTVEGTGTVRWSTGATSTTIAVNSADTYSVTLTGANGCSSTANTNVVEDKTPPTVSINPSTGSPTGTTLTCASPTVSLSVVGVGTYLWSTGAITSSISVSVADTYSVTLTGTNGCISTTSISVSQDQTPPSLTINPSSATLTCASPTVSLSAVGSGTYHWNTGAITSVFSVTSADTYSVTLTAANGCTASAVAQVSLDQTPPTIAINPSIGTPTGATLTCANPVVSLSAVGSGTYRWSTGATTSSISVTAADTYSVTLTGANGCSASASIAISLDNTPPTVSVTPTSATLICTNPTASLSAVGSGTYRWSTGAITSSILVSEAGLYSVTVTGANGCSASANSNVIYQNCAPTLANAIPSQSAVLGNTFSYTIPANTFTDPETPNALTLTVSGLPAGLSFVSPNTITGTPSTSIGSPFSVTVVATDPGGLSASTSFLLSILPRNFAITGVTMLDCNHLSYFERRINFTVSFEATNGQPISLSVVNEATTITINEPYQLNLFTDNPVIVFKARQQGSPGEATFSYNWLAFCANGNPRVENAIPPQSATVGQAFSYTIPATTFTDAETPTSLTLSVVGLPAGLSFVAPATIVGSVSAIASSFYSVTVTATDPSGGSVSTILPLSVVNPGGCVSMYSLKAGDWNDASVWSCGRVPLLTDVVTVNHAVSLPATYQGQALRVIYSSTGRLLFNTGSRLRLGGN</sequence>
<protein>
    <recommendedName>
        <fullName evidence="2">Ig-like domain-containing protein</fullName>
    </recommendedName>
</protein>
<comment type="caution">
    <text evidence="3">The sequence shown here is derived from an EMBL/GenBank/DDBJ whole genome shotgun (WGS) entry which is preliminary data.</text>
</comment>
<gene>
    <name evidence="3" type="ORF">IC229_16620</name>
</gene>
<dbReference type="InterPro" id="IPR013783">
    <property type="entry name" value="Ig-like_fold"/>
</dbReference>
<dbReference type="InterPro" id="IPR025667">
    <property type="entry name" value="SprB_repeat"/>
</dbReference>
<dbReference type="Pfam" id="PF13573">
    <property type="entry name" value="SprB"/>
    <property type="match status" value="4"/>
</dbReference>
<dbReference type="EMBL" id="JACWZY010000013">
    <property type="protein sequence ID" value="MBD2702279.1"/>
    <property type="molecule type" value="Genomic_DNA"/>
</dbReference>
<dbReference type="SMART" id="SM00736">
    <property type="entry name" value="CADG"/>
    <property type="match status" value="2"/>
</dbReference>
<dbReference type="PROSITE" id="PS50835">
    <property type="entry name" value="IG_LIKE"/>
    <property type="match status" value="1"/>
</dbReference>
<dbReference type="Pfam" id="PF05345">
    <property type="entry name" value="He_PIG"/>
    <property type="match status" value="2"/>
</dbReference>
<dbReference type="GO" id="GO:0005509">
    <property type="term" value="F:calcium ion binding"/>
    <property type="evidence" value="ECO:0007669"/>
    <property type="project" value="InterPro"/>
</dbReference>
<dbReference type="Proteomes" id="UP000598820">
    <property type="component" value="Unassembled WGS sequence"/>
</dbReference>
<feature type="region of interest" description="Disordered" evidence="1">
    <location>
        <begin position="1235"/>
        <end position="1254"/>
    </location>
</feature>
<dbReference type="Gene3D" id="2.60.40.10">
    <property type="entry name" value="Immunoglobulins"/>
    <property type="match status" value="2"/>
</dbReference>
<evidence type="ECO:0000256" key="1">
    <source>
        <dbReference type="SAM" id="MobiDB-lite"/>
    </source>
</evidence>
<dbReference type="InterPro" id="IPR007110">
    <property type="entry name" value="Ig-like_dom"/>
</dbReference>
<dbReference type="InterPro" id="IPR006644">
    <property type="entry name" value="Cadg"/>
</dbReference>
<proteinExistence type="predicted"/>
<dbReference type="RefSeq" id="WP_190888126.1">
    <property type="nucleotide sequence ID" value="NZ_JACWZY010000013.1"/>
</dbReference>
<evidence type="ECO:0000313" key="4">
    <source>
        <dbReference type="Proteomes" id="UP000598820"/>
    </source>
</evidence>
<evidence type="ECO:0000259" key="2">
    <source>
        <dbReference type="PROSITE" id="PS50835"/>
    </source>
</evidence>
<accession>A0A926XX72</accession>
<name>A0A926XX72_9BACT</name>
<keyword evidence="4" id="KW-1185">Reference proteome</keyword>
<evidence type="ECO:0000313" key="3">
    <source>
        <dbReference type="EMBL" id="MBD2702279.1"/>
    </source>
</evidence>
<dbReference type="GO" id="GO:0016020">
    <property type="term" value="C:membrane"/>
    <property type="evidence" value="ECO:0007669"/>
    <property type="project" value="InterPro"/>
</dbReference>
<feature type="domain" description="Ig-like" evidence="2">
    <location>
        <begin position="681"/>
        <end position="773"/>
    </location>
</feature>
<dbReference type="SUPFAM" id="SSF49313">
    <property type="entry name" value="Cadherin-like"/>
    <property type="match status" value="2"/>
</dbReference>
<dbReference type="Gene3D" id="2.60.40.740">
    <property type="match status" value="3"/>
</dbReference>
<reference evidence="3" key="1">
    <citation type="submission" date="2020-09" db="EMBL/GenBank/DDBJ databases">
        <authorList>
            <person name="Kim M.K."/>
        </authorList>
    </citation>
    <scope>NUCLEOTIDE SEQUENCE</scope>
    <source>
        <strain evidence="3">BT702</strain>
    </source>
</reference>
<organism evidence="3 4">
    <name type="scientific">Spirosoma profusum</name>
    <dbReference type="NCBI Taxonomy" id="2771354"/>
    <lineage>
        <taxon>Bacteria</taxon>
        <taxon>Pseudomonadati</taxon>
        <taxon>Bacteroidota</taxon>
        <taxon>Cytophagia</taxon>
        <taxon>Cytophagales</taxon>
        <taxon>Cytophagaceae</taxon>
        <taxon>Spirosoma</taxon>
    </lineage>
</organism>